<keyword evidence="1 2" id="KW-0238">DNA-binding</keyword>
<dbReference type="InterPro" id="IPR036271">
    <property type="entry name" value="Tet_transcr_reg_TetR-rel_C_sf"/>
</dbReference>
<evidence type="ECO:0000256" key="2">
    <source>
        <dbReference type="PROSITE-ProRule" id="PRU00335"/>
    </source>
</evidence>
<evidence type="ECO:0000256" key="1">
    <source>
        <dbReference type="ARBA" id="ARBA00023125"/>
    </source>
</evidence>
<evidence type="ECO:0000259" key="3">
    <source>
        <dbReference type="PROSITE" id="PS50977"/>
    </source>
</evidence>
<accession>A0A1A7R5N0</accession>
<dbReference type="EMBL" id="LZDS01000029">
    <property type="protein sequence ID" value="OBX27565.1"/>
    <property type="molecule type" value="Genomic_DNA"/>
</dbReference>
<comment type="caution">
    <text evidence="4">The sequence shown here is derived from an EMBL/GenBank/DDBJ whole genome shotgun (WGS) entry which is preliminary data.</text>
</comment>
<dbReference type="Pfam" id="PF17937">
    <property type="entry name" value="TetR_C_28"/>
    <property type="match status" value="1"/>
</dbReference>
<reference evidence="5" key="1">
    <citation type="submission" date="2016-06" db="EMBL/GenBank/DDBJ databases">
        <authorList>
            <person name="Radolfova-Krizova L."/>
            <person name="Nemec A."/>
        </authorList>
    </citation>
    <scope>NUCLEOTIDE SEQUENCE [LARGE SCALE GENOMIC DNA]</scope>
    <source>
        <strain evidence="5">ANC 4275</strain>
    </source>
</reference>
<dbReference type="Pfam" id="PF00440">
    <property type="entry name" value="TetR_N"/>
    <property type="match status" value="1"/>
</dbReference>
<keyword evidence="5" id="KW-1185">Reference proteome</keyword>
<proteinExistence type="predicted"/>
<dbReference type="SUPFAM" id="SSF48498">
    <property type="entry name" value="Tetracyclin repressor-like, C-terminal domain"/>
    <property type="match status" value="1"/>
</dbReference>
<feature type="DNA-binding region" description="H-T-H motif" evidence="2">
    <location>
        <begin position="35"/>
        <end position="54"/>
    </location>
</feature>
<dbReference type="OrthoDB" id="9809772at2"/>
<evidence type="ECO:0000313" key="4">
    <source>
        <dbReference type="EMBL" id="OBX27565.1"/>
    </source>
</evidence>
<sequence length="188" mass="21416">MDNPHQRKKEPQLIRQSILQHAIQLAAEKGVNGVSIQAVADLVGVTKGGVFHHFPNKKILLEAMVISLLQQLDNVIDRLIADDPQPHGCFTRAYIEITLEKTVYGLEHSWSAISMTMLTDRTFNDYWIEWLSERLTKHQSTDADIELKILRYAADGIWLTAFTEVEDISETKLLKDELIARTYRGISS</sequence>
<dbReference type="Gene3D" id="1.10.357.10">
    <property type="entry name" value="Tetracycline Repressor, domain 2"/>
    <property type="match status" value="1"/>
</dbReference>
<dbReference type="PRINTS" id="PR00455">
    <property type="entry name" value="HTHTETR"/>
</dbReference>
<dbReference type="GO" id="GO:0003700">
    <property type="term" value="F:DNA-binding transcription factor activity"/>
    <property type="evidence" value="ECO:0007669"/>
    <property type="project" value="TreeGrafter"/>
</dbReference>
<feature type="domain" description="HTH tetR-type" evidence="3">
    <location>
        <begin position="12"/>
        <end position="72"/>
    </location>
</feature>
<dbReference type="RefSeq" id="WP_067767396.1">
    <property type="nucleotide sequence ID" value="NZ_LZDS01000029.1"/>
</dbReference>
<evidence type="ECO:0000313" key="5">
    <source>
        <dbReference type="Proteomes" id="UP000185753"/>
    </source>
</evidence>
<dbReference type="InterPro" id="IPR001647">
    <property type="entry name" value="HTH_TetR"/>
</dbReference>
<dbReference type="Proteomes" id="UP000185753">
    <property type="component" value="Unassembled WGS sequence"/>
</dbReference>
<protein>
    <submittedName>
        <fullName evidence="4">Transcriptional regulator</fullName>
    </submittedName>
</protein>
<dbReference type="InterPro" id="IPR009057">
    <property type="entry name" value="Homeodomain-like_sf"/>
</dbReference>
<dbReference type="SUPFAM" id="SSF46689">
    <property type="entry name" value="Homeodomain-like"/>
    <property type="match status" value="1"/>
</dbReference>
<dbReference type="PANTHER" id="PTHR30055:SF148">
    <property type="entry name" value="TETR-FAMILY TRANSCRIPTIONAL REGULATOR"/>
    <property type="match status" value="1"/>
</dbReference>
<dbReference type="PROSITE" id="PS01081">
    <property type="entry name" value="HTH_TETR_1"/>
    <property type="match status" value="1"/>
</dbReference>
<organism evidence="4 5">
    <name type="scientific">Acinetobacter gandensis</name>
    <dbReference type="NCBI Taxonomy" id="1443941"/>
    <lineage>
        <taxon>Bacteria</taxon>
        <taxon>Pseudomonadati</taxon>
        <taxon>Pseudomonadota</taxon>
        <taxon>Gammaproteobacteria</taxon>
        <taxon>Moraxellales</taxon>
        <taxon>Moraxellaceae</taxon>
        <taxon>Acinetobacter</taxon>
    </lineage>
</organism>
<name>A0A1A7R5N0_9GAMM</name>
<dbReference type="InterPro" id="IPR050109">
    <property type="entry name" value="HTH-type_TetR-like_transc_reg"/>
</dbReference>
<dbReference type="GO" id="GO:0000976">
    <property type="term" value="F:transcription cis-regulatory region binding"/>
    <property type="evidence" value="ECO:0007669"/>
    <property type="project" value="TreeGrafter"/>
</dbReference>
<dbReference type="InterPro" id="IPR023772">
    <property type="entry name" value="DNA-bd_HTH_TetR-type_CS"/>
</dbReference>
<dbReference type="STRING" id="1443941.A9J31_10075"/>
<dbReference type="PROSITE" id="PS50977">
    <property type="entry name" value="HTH_TETR_2"/>
    <property type="match status" value="1"/>
</dbReference>
<dbReference type="AlphaFoldDB" id="A0A1A7R5N0"/>
<gene>
    <name evidence="4" type="ORF">A9J31_10075</name>
</gene>
<dbReference type="PANTHER" id="PTHR30055">
    <property type="entry name" value="HTH-TYPE TRANSCRIPTIONAL REGULATOR RUTR"/>
    <property type="match status" value="1"/>
</dbReference>
<dbReference type="InterPro" id="IPR041479">
    <property type="entry name" value="TetR_CgmR_C"/>
</dbReference>